<name>A0A812RYI8_9DINO</name>
<keyword evidence="1" id="KW-0175">Coiled coil</keyword>
<dbReference type="EMBL" id="CAJNDS010002399">
    <property type="protein sequence ID" value="CAE7460297.1"/>
    <property type="molecule type" value="Genomic_DNA"/>
</dbReference>
<evidence type="ECO:0000313" key="3">
    <source>
        <dbReference type="EMBL" id="CAE7460297.1"/>
    </source>
</evidence>
<evidence type="ECO:0000256" key="2">
    <source>
        <dbReference type="SAM" id="MobiDB-lite"/>
    </source>
</evidence>
<feature type="coiled-coil region" evidence="1">
    <location>
        <begin position="293"/>
        <end position="320"/>
    </location>
</feature>
<sequence length="550" mass="60240">MAAAATVVKTGDGPEDFFHLEFPWELNNTDYLRRVLAHVTFAMRPVYEQAIRAGLPCEKDGLGNEISPETIDAYYALKHVRAHMDHYLRVLDASEDFLISAVQFLNKERNRLAHENLAGGVARLDLERSFGMAGRIIGVAGVRFAQDNLDRLQRQYDAHQRSKEQRRNAGPGAQRADTGAAPAAPARRGPAQGPAQGAQGPARGPAQGPAQAAPRPAPAAADEELELREALPEFGPRVDMLRQILARYKERHNVQMCCDLQELIKHLQARASAVRQLGASIAQKRASYDDAYANNDFQRAQQLQQNIEAEESQLQQLRDVAKDSCFFGLQTGKGLTGQGLAGQGLAGIGLPGKVNDSHEQRMILSRVLPLLLADGSAAEMKQAGFLKHLVQREREMRPLLEAGFKASELFQAGATMQQLRDSGLGGQDLRRVLQEVKGSMKMVDFRARGCLVGDLEDAGFSLPELLEITSPADLQSADAGPSDLAVQLFAAGASQQELKVRGCSVKKIYEAACSQNRSDSPLVLEVLRQLTAEELWELGFDQDVVLHWSE</sequence>
<evidence type="ECO:0000313" key="4">
    <source>
        <dbReference type="Proteomes" id="UP000604046"/>
    </source>
</evidence>
<gene>
    <name evidence="3" type="ORF">SNAT2548_LOCUS25542</name>
</gene>
<dbReference type="AlphaFoldDB" id="A0A812RYI8"/>
<reference evidence="3" key="1">
    <citation type="submission" date="2021-02" db="EMBL/GenBank/DDBJ databases">
        <authorList>
            <person name="Dougan E. K."/>
            <person name="Rhodes N."/>
            <person name="Thang M."/>
            <person name="Chan C."/>
        </authorList>
    </citation>
    <scope>NUCLEOTIDE SEQUENCE</scope>
</reference>
<feature type="compositionally biased region" description="Basic and acidic residues" evidence="2">
    <location>
        <begin position="157"/>
        <end position="167"/>
    </location>
</feature>
<feature type="compositionally biased region" description="Low complexity" evidence="2">
    <location>
        <begin position="172"/>
        <end position="220"/>
    </location>
</feature>
<dbReference type="Proteomes" id="UP000604046">
    <property type="component" value="Unassembled WGS sequence"/>
</dbReference>
<comment type="caution">
    <text evidence="3">The sequence shown here is derived from an EMBL/GenBank/DDBJ whole genome shotgun (WGS) entry which is preliminary data.</text>
</comment>
<keyword evidence="4" id="KW-1185">Reference proteome</keyword>
<dbReference type="OrthoDB" id="425484at2759"/>
<organism evidence="3 4">
    <name type="scientific">Symbiodinium natans</name>
    <dbReference type="NCBI Taxonomy" id="878477"/>
    <lineage>
        <taxon>Eukaryota</taxon>
        <taxon>Sar</taxon>
        <taxon>Alveolata</taxon>
        <taxon>Dinophyceae</taxon>
        <taxon>Suessiales</taxon>
        <taxon>Symbiodiniaceae</taxon>
        <taxon>Symbiodinium</taxon>
    </lineage>
</organism>
<accession>A0A812RYI8</accession>
<proteinExistence type="predicted"/>
<protein>
    <submittedName>
        <fullName evidence="3">Uncharacterized protein</fullName>
    </submittedName>
</protein>
<feature type="region of interest" description="Disordered" evidence="2">
    <location>
        <begin position="157"/>
        <end position="223"/>
    </location>
</feature>
<evidence type="ECO:0000256" key="1">
    <source>
        <dbReference type="SAM" id="Coils"/>
    </source>
</evidence>